<evidence type="ECO:0000313" key="3">
    <source>
        <dbReference type="Proteomes" id="UP000253729"/>
    </source>
</evidence>
<accession>A0A3F3PIX3</accession>
<dbReference type="PANTHER" id="PTHR35179">
    <property type="entry name" value="PROTEIN CBG02620"/>
    <property type="match status" value="1"/>
</dbReference>
<reference evidence="2 3" key="1">
    <citation type="submission" date="2018-07" db="EMBL/GenBank/DDBJ databases">
        <title>The genomes of Aspergillus section Nigri reveals drivers in fungal speciation.</title>
        <authorList>
            <consortium name="DOE Joint Genome Institute"/>
            <person name="Vesth T.C."/>
            <person name="Nybo J."/>
            <person name="Theobald S."/>
            <person name="Brandl J."/>
            <person name="Frisvad J.C."/>
            <person name="Nielsen K.F."/>
            <person name="Lyhne E.K."/>
            <person name="Kogle M.E."/>
            <person name="Kuo A."/>
            <person name="Riley R."/>
            <person name="Clum A."/>
            <person name="Nolan M."/>
            <person name="Lipzen A."/>
            <person name="Salamov A."/>
            <person name="Henrissat B."/>
            <person name="Wiebenga A."/>
            <person name="De vries R.P."/>
            <person name="Grigoriev I.V."/>
            <person name="Mortensen U.H."/>
            <person name="Andersen M.R."/>
            <person name="Baker S.E."/>
        </authorList>
    </citation>
    <scope>NUCLEOTIDE SEQUENCE [LARGE SCALE GENOMIC DNA]</scope>
    <source>
        <strain evidence="2 3">CBS 139.54b</strain>
    </source>
</reference>
<evidence type="ECO:0000313" key="2">
    <source>
        <dbReference type="EMBL" id="RDH26827.1"/>
    </source>
</evidence>
<feature type="compositionally biased region" description="Basic and acidic residues" evidence="1">
    <location>
        <begin position="220"/>
        <end position="232"/>
    </location>
</feature>
<dbReference type="Proteomes" id="UP000253729">
    <property type="component" value="Unassembled WGS sequence"/>
</dbReference>
<feature type="region of interest" description="Disordered" evidence="1">
    <location>
        <begin position="210"/>
        <end position="249"/>
    </location>
</feature>
<proteinExistence type="predicted"/>
<gene>
    <name evidence="2" type="ORF">BDQ94DRAFT_154918</name>
</gene>
<dbReference type="GeneID" id="38136737"/>
<dbReference type="PANTHER" id="PTHR35179:SF2">
    <property type="entry name" value="START DOMAIN-CONTAINING PROTEIN"/>
    <property type="match status" value="1"/>
</dbReference>
<dbReference type="EMBL" id="KZ852114">
    <property type="protein sequence ID" value="RDH26827.1"/>
    <property type="molecule type" value="Genomic_DNA"/>
</dbReference>
<name>A0A3F3PIX3_9EURO</name>
<dbReference type="STRING" id="1341132.A0A3F3PIX3"/>
<sequence>MGPSNQDYNFYSDRRQSSSRVEVAETIGNMKEHLSYNCIASPSPPIAVPGCPLLFGFHPRSPGRWPDSGLIHIAQNAFRHSKSPLEPLFRSLYIGSPSYNVHLADSITYRNNFSKFLSITSSRIFKNGLKPFAIDFEIMYNTNEFLSGGNRNTRSLDHMIAVRVYGHEFEKAFTTSQISSSSGHNRIILYDFGDLRFIVRFETDAYVNGLPKHQPQKGGIGERRLTERDERSVSVATRKPVSRLPTNRK</sequence>
<organism evidence="2 3">
    <name type="scientific">Aspergillus welwitschiae</name>
    <dbReference type="NCBI Taxonomy" id="1341132"/>
    <lineage>
        <taxon>Eukaryota</taxon>
        <taxon>Fungi</taxon>
        <taxon>Dikarya</taxon>
        <taxon>Ascomycota</taxon>
        <taxon>Pezizomycotina</taxon>
        <taxon>Eurotiomycetes</taxon>
        <taxon>Eurotiomycetidae</taxon>
        <taxon>Eurotiales</taxon>
        <taxon>Aspergillaceae</taxon>
        <taxon>Aspergillus</taxon>
        <taxon>Aspergillus subgen. Circumdati</taxon>
    </lineage>
</organism>
<dbReference type="AlphaFoldDB" id="A0A3F3PIX3"/>
<protein>
    <submittedName>
        <fullName evidence="2">Uncharacterized protein</fullName>
    </submittedName>
</protein>
<evidence type="ECO:0000256" key="1">
    <source>
        <dbReference type="SAM" id="MobiDB-lite"/>
    </source>
</evidence>
<keyword evidence="3" id="KW-1185">Reference proteome</keyword>
<dbReference type="RefSeq" id="XP_026619849.1">
    <property type="nucleotide sequence ID" value="XM_026768381.1"/>
</dbReference>